<dbReference type="GO" id="GO:0030276">
    <property type="term" value="F:clathrin binding"/>
    <property type="evidence" value="ECO:0007669"/>
    <property type="project" value="TreeGrafter"/>
</dbReference>
<dbReference type="PROSITE" id="PS50909">
    <property type="entry name" value="GAT"/>
    <property type="match status" value="1"/>
</dbReference>
<comment type="similarity">
    <text evidence="1">Belongs to the TOM1 family.</text>
</comment>
<dbReference type="GO" id="GO:0015031">
    <property type="term" value="P:protein transport"/>
    <property type="evidence" value="ECO:0007669"/>
    <property type="project" value="UniProtKB-KW"/>
</dbReference>
<evidence type="ECO:0000313" key="6">
    <source>
        <dbReference type="EMBL" id="KAG8446368.1"/>
    </source>
</evidence>
<dbReference type="AlphaFoldDB" id="A0A8T2JRB4"/>
<dbReference type="EMBL" id="JAACNH010000003">
    <property type="protein sequence ID" value="KAG8446368.1"/>
    <property type="molecule type" value="Genomic_DNA"/>
</dbReference>
<dbReference type="Pfam" id="PF03127">
    <property type="entry name" value="GAT"/>
    <property type="match status" value="1"/>
</dbReference>
<evidence type="ECO:0000256" key="2">
    <source>
        <dbReference type="ARBA" id="ARBA00022448"/>
    </source>
</evidence>
<dbReference type="InterPro" id="IPR002014">
    <property type="entry name" value="VHS_dom"/>
</dbReference>
<evidence type="ECO:0008006" key="8">
    <source>
        <dbReference type="Google" id="ProtNLM"/>
    </source>
</evidence>
<evidence type="ECO:0000259" key="4">
    <source>
        <dbReference type="PROSITE" id="PS50179"/>
    </source>
</evidence>
<dbReference type="Gene3D" id="1.25.40.90">
    <property type="match status" value="1"/>
</dbReference>
<dbReference type="GO" id="GO:0016020">
    <property type="term" value="C:membrane"/>
    <property type="evidence" value="ECO:0007669"/>
    <property type="project" value="TreeGrafter"/>
</dbReference>
<dbReference type="GO" id="GO:0043130">
    <property type="term" value="F:ubiquitin binding"/>
    <property type="evidence" value="ECO:0007669"/>
    <property type="project" value="InterPro"/>
</dbReference>
<sequence>PKDAIKALKKRISKNYNQAEVRYSLSLLEMCMQNCSPVFQSLVLKKEFSRDVLVKMLSPKYNLPVDMQNKILYFIMIWANDLQGKADVTEIKEVYLELLKKGIKFPSLQTNGEMLESPEVQKQSRQQPTCRGSEDHLHHLTSDQIGKLYSEMDMVRMNVKVMSEILLETIHGTGNPEDMTLLQELQKTCQEMQKRILKLLETVQNEDVIIELVQVNDDLNNVFLRHERFSRTRANKSMEEGRQSEVQMADSKGPSAPLCELISLDIPALPVNPFQTDVFLQPDPAFLTPPPTQHSSQLLDTNAFTSFGMGNPTPMLYPQMDLQRLRDAVDMPISLKAQLPDAPPRNLYEN</sequence>
<evidence type="ECO:0000256" key="1">
    <source>
        <dbReference type="ARBA" id="ARBA00007708"/>
    </source>
</evidence>
<gene>
    <name evidence="6" type="ORF">GDO86_013996</name>
</gene>
<dbReference type="InterPro" id="IPR004152">
    <property type="entry name" value="GAT_dom"/>
</dbReference>
<dbReference type="PIRSF" id="PIRSF036948">
    <property type="entry name" value="TOM1"/>
    <property type="match status" value="1"/>
</dbReference>
<dbReference type="SUPFAM" id="SSF48464">
    <property type="entry name" value="ENTH/VHS domain"/>
    <property type="match status" value="1"/>
</dbReference>
<dbReference type="PROSITE" id="PS50179">
    <property type="entry name" value="VHS"/>
    <property type="match status" value="1"/>
</dbReference>
<name>A0A8T2JRB4_9PIPI</name>
<feature type="non-terminal residue" evidence="6">
    <location>
        <position position="350"/>
    </location>
</feature>
<evidence type="ECO:0000256" key="3">
    <source>
        <dbReference type="ARBA" id="ARBA00022927"/>
    </source>
</evidence>
<accession>A0A8T2JRB4</accession>
<feature type="domain" description="VHS" evidence="4">
    <location>
        <begin position="1"/>
        <end position="106"/>
    </location>
</feature>
<dbReference type="GO" id="GO:0035091">
    <property type="term" value="F:phosphatidylinositol binding"/>
    <property type="evidence" value="ECO:0007669"/>
    <property type="project" value="InterPro"/>
</dbReference>
<keyword evidence="2" id="KW-0813">Transport</keyword>
<evidence type="ECO:0000259" key="5">
    <source>
        <dbReference type="PROSITE" id="PS50909"/>
    </source>
</evidence>
<dbReference type="GO" id="GO:0007165">
    <property type="term" value="P:signal transduction"/>
    <property type="evidence" value="ECO:0007669"/>
    <property type="project" value="TreeGrafter"/>
</dbReference>
<dbReference type="InterPro" id="IPR038425">
    <property type="entry name" value="GAT_sf"/>
</dbReference>
<feature type="non-terminal residue" evidence="6">
    <location>
        <position position="1"/>
    </location>
</feature>
<keyword evidence="7" id="KW-1185">Reference proteome</keyword>
<evidence type="ECO:0000313" key="7">
    <source>
        <dbReference type="Proteomes" id="UP000812440"/>
    </source>
</evidence>
<organism evidence="6 7">
    <name type="scientific">Hymenochirus boettgeri</name>
    <name type="common">Congo dwarf clawed frog</name>
    <dbReference type="NCBI Taxonomy" id="247094"/>
    <lineage>
        <taxon>Eukaryota</taxon>
        <taxon>Metazoa</taxon>
        <taxon>Chordata</taxon>
        <taxon>Craniata</taxon>
        <taxon>Vertebrata</taxon>
        <taxon>Euteleostomi</taxon>
        <taxon>Amphibia</taxon>
        <taxon>Batrachia</taxon>
        <taxon>Anura</taxon>
        <taxon>Pipoidea</taxon>
        <taxon>Pipidae</taxon>
        <taxon>Pipinae</taxon>
        <taxon>Hymenochirus</taxon>
    </lineage>
</organism>
<dbReference type="PANTHER" id="PTHR13856:SF28">
    <property type="entry name" value="TOM1-LIKE PROTEIN 1"/>
    <property type="match status" value="1"/>
</dbReference>
<feature type="domain" description="GAT" evidence="5">
    <location>
        <begin position="143"/>
        <end position="231"/>
    </location>
</feature>
<proteinExistence type="inferred from homology"/>
<dbReference type="Pfam" id="PF00790">
    <property type="entry name" value="VHS"/>
    <property type="match status" value="1"/>
</dbReference>
<protein>
    <recommendedName>
        <fullName evidence="8">TOM1-like 1</fullName>
    </recommendedName>
</protein>
<dbReference type="OrthoDB" id="2018246at2759"/>
<dbReference type="SUPFAM" id="SSF89009">
    <property type="entry name" value="GAT-like domain"/>
    <property type="match status" value="1"/>
</dbReference>
<reference evidence="6" key="1">
    <citation type="thesis" date="2020" institute="ProQuest LLC" country="789 East Eisenhower Parkway, Ann Arbor, MI, USA">
        <title>Comparative Genomics and Chromosome Evolution.</title>
        <authorList>
            <person name="Mudd A.B."/>
        </authorList>
    </citation>
    <scope>NUCLEOTIDE SEQUENCE</scope>
    <source>
        <strain evidence="6">Female2</strain>
        <tissue evidence="6">Blood</tissue>
    </source>
</reference>
<dbReference type="SMART" id="SM00288">
    <property type="entry name" value="VHS"/>
    <property type="match status" value="1"/>
</dbReference>
<dbReference type="Gene3D" id="1.20.58.160">
    <property type="match status" value="1"/>
</dbReference>
<dbReference type="PANTHER" id="PTHR13856">
    <property type="entry name" value="VHS DOMAIN CONTAINING PROTEIN FAMILY"/>
    <property type="match status" value="1"/>
</dbReference>
<dbReference type="GO" id="GO:0005768">
    <property type="term" value="C:endosome"/>
    <property type="evidence" value="ECO:0007669"/>
    <property type="project" value="TreeGrafter"/>
</dbReference>
<dbReference type="InterPro" id="IPR008942">
    <property type="entry name" value="ENTH_VHS"/>
</dbReference>
<comment type="caution">
    <text evidence="6">The sequence shown here is derived from an EMBL/GenBank/DDBJ whole genome shotgun (WGS) entry which is preliminary data.</text>
</comment>
<dbReference type="Proteomes" id="UP000812440">
    <property type="component" value="Chromosome 8_10"/>
</dbReference>
<dbReference type="InterPro" id="IPR014645">
    <property type="entry name" value="TOM1"/>
</dbReference>
<keyword evidence="3" id="KW-0653">Protein transport</keyword>